<dbReference type="Gene3D" id="1.20.58.160">
    <property type="match status" value="1"/>
</dbReference>
<keyword evidence="10" id="KW-1185">Reference proteome</keyword>
<dbReference type="GO" id="GO:0043130">
    <property type="term" value="F:ubiquitin binding"/>
    <property type="evidence" value="ECO:0007669"/>
    <property type="project" value="InterPro"/>
</dbReference>
<dbReference type="InterPro" id="IPR052653">
    <property type="entry name" value="ARF-binding"/>
</dbReference>
<dbReference type="AlphaFoldDB" id="A0A066VES8"/>
<keyword evidence="2" id="KW-0813">Transport</keyword>
<feature type="region of interest" description="Disordered" evidence="6">
    <location>
        <begin position="1"/>
        <end position="26"/>
    </location>
</feature>
<dbReference type="Pfam" id="PF00790">
    <property type="entry name" value="VHS"/>
    <property type="match status" value="1"/>
</dbReference>
<dbReference type="InterPro" id="IPR002014">
    <property type="entry name" value="VHS_dom"/>
</dbReference>
<dbReference type="SUPFAM" id="SSF89009">
    <property type="entry name" value="GAT-like domain"/>
    <property type="match status" value="1"/>
</dbReference>
<evidence type="ECO:0000259" key="8">
    <source>
        <dbReference type="PROSITE" id="PS50909"/>
    </source>
</evidence>
<keyword evidence="3" id="KW-0653">Protein transport</keyword>
<protein>
    <submittedName>
        <fullName evidence="9">VHS-domain-containing protein</fullName>
    </submittedName>
</protein>
<dbReference type="GeneID" id="25266665"/>
<dbReference type="HOGENOM" id="CLU_017092_1_0_1"/>
<dbReference type="OrthoDB" id="2018246at2759"/>
<dbReference type="FunFam" id="1.25.40.90:FF:000008">
    <property type="entry name" value="VHS domain protein"/>
    <property type="match status" value="1"/>
</dbReference>
<dbReference type="FunFam" id="1.20.58.160:FF:000005">
    <property type="entry name" value="Unplaced genomic scaffold supercont1.2, whole genome shotgun sequence"/>
    <property type="match status" value="1"/>
</dbReference>
<feature type="compositionally biased region" description="Low complexity" evidence="6">
    <location>
        <begin position="492"/>
        <end position="510"/>
    </location>
</feature>
<dbReference type="OMA" id="YVERCCH"/>
<evidence type="ECO:0000256" key="6">
    <source>
        <dbReference type="SAM" id="MobiDB-lite"/>
    </source>
</evidence>
<evidence type="ECO:0000313" key="10">
    <source>
        <dbReference type="Proteomes" id="UP000027361"/>
    </source>
</evidence>
<evidence type="ECO:0000313" key="9">
    <source>
        <dbReference type="EMBL" id="KDN39951.1"/>
    </source>
</evidence>
<dbReference type="GO" id="GO:0006896">
    <property type="term" value="P:Golgi to vacuole transport"/>
    <property type="evidence" value="ECO:0007669"/>
    <property type="project" value="UniProtKB-ARBA"/>
</dbReference>
<feature type="domain" description="VHS" evidence="7">
    <location>
        <begin position="57"/>
        <end position="193"/>
    </location>
</feature>
<dbReference type="InterPro" id="IPR004152">
    <property type="entry name" value="GAT_dom"/>
</dbReference>
<dbReference type="GO" id="GO:0005802">
    <property type="term" value="C:trans-Golgi network"/>
    <property type="evidence" value="ECO:0007669"/>
    <property type="project" value="TreeGrafter"/>
</dbReference>
<comment type="subcellular location">
    <subcellularLocation>
        <location evidence="1">Golgi apparatus</location>
        <location evidence="1">trans-Golgi network</location>
    </subcellularLocation>
</comment>
<evidence type="ECO:0000256" key="4">
    <source>
        <dbReference type="ARBA" id="ARBA00023034"/>
    </source>
</evidence>
<dbReference type="CDD" id="cd14235">
    <property type="entry name" value="GAT_GGA_fungi"/>
    <property type="match status" value="1"/>
</dbReference>
<dbReference type="InterPro" id="IPR008942">
    <property type="entry name" value="ENTH_VHS"/>
</dbReference>
<dbReference type="InParanoid" id="A0A066VES8"/>
<dbReference type="PROSITE" id="PS50909">
    <property type="entry name" value="GAT"/>
    <property type="match status" value="1"/>
</dbReference>
<dbReference type="CDD" id="cd16998">
    <property type="entry name" value="VHS_GGA_fungi"/>
    <property type="match status" value="1"/>
</dbReference>
<dbReference type="Gene3D" id="1.25.40.90">
    <property type="match status" value="1"/>
</dbReference>
<name>A0A066VES8_TILAU</name>
<evidence type="ECO:0000256" key="5">
    <source>
        <dbReference type="ARBA" id="ARBA00053552"/>
    </source>
</evidence>
<dbReference type="PANTHER" id="PTHR47180:SF1">
    <property type="entry name" value="ADP-RIBOSYLATION FACTOR-BINDING PROTEIN GGA1-RELATED"/>
    <property type="match status" value="1"/>
</dbReference>
<feature type="compositionally biased region" description="Polar residues" evidence="6">
    <location>
        <begin position="1"/>
        <end position="15"/>
    </location>
</feature>
<comment type="caution">
    <text evidence="9">The sequence shown here is derived from an EMBL/GenBank/DDBJ whole genome shotgun (WGS) entry which is preliminary data.</text>
</comment>
<organism evidence="9 10">
    <name type="scientific">Tilletiaria anomala (strain ATCC 24038 / CBS 436.72 / UBC 951)</name>
    <dbReference type="NCBI Taxonomy" id="1037660"/>
    <lineage>
        <taxon>Eukaryota</taxon>
        <taxon>Fungi</taxon>
        <taxon>Dikarya</taxon>
        <taxon>Basidiomycota</taxon>
        <taxon>Ustilaginomycotina</taxon>
        <taxon>Exobasidiomycetes</taxon>
        <taxon>Georgefischeriales</taxon>
        <taxon>Tilletiariaceae</taxon>
        <taxon>Tilletiaria</taxon>
    </lineage>
</organism>
<dbReference type="GO" id="GO:0035091">
    <property type="term" value="F:phosphatidylinositol binding"/>
    <property type="evidence" value="ECO:0007669"/>
    <property type="project" value="InterPro"/>
</dbReference>
<dbReference type="GO" id="GO:0006895">
    <property type="term" value="P:Golgi to endosome transport"/>
    <property type="evidence" value="ECO:0007669"/>
    <property type="project" value="TreeGrafter"/>
</dbReference>
<dbReference type="STRING" id="1037660.A0A066VES8"/>
<evidence type="ECO:0000256" key="3">
    <source>
        <dbReference type="ARBA" id="ARBA00022927"/>
    </source>
</evidence>
<keyword evidence="4" id="KW-0333">Golgi apparatus</keyword>
<sequence length="542" mass="58883">MAYNFNRPTTSGVYGSSSSSSNQQGPVGALTTLAEWAARNLDAEAPATKLQRLVDRACDPYLGEPNLALNLEVADYVNRKKANTPREAAIETVRRINSRSPHISMLALSLLDMLVKNCGYAFHLQIATKEFLNELVKRFPERPPLFLSPYQSKVLELIHEWKLTICITSKHKEDLVHIRDMHRLLSYKGYRFPNVDTRASSVLNPENNLKTPDELEEEEREAQAAKLQELIRRGRPQDLHQAQELMKIMSGAEPESKPDYKAQTTKELDKVQSKAVLLNDMLNQAKEGERFVKDDAYDQICTQLKSVQPRLQKWISEVEEEDENSSMDRLLLINDTINQVIARYASYVKGDFSATVSIDPSIDPSKGGADAVPTPKVTDLISFDFDDGGNASASGTKSAETGSNSLMDDFASLRFDIDAAGSASLQPSQQQQRNGAGSSAAPLLDLSKVSSQPTAAGMGGVLGGISLPMNGGAAVAQQTPMTASLFGSSSSTFALQQQQQPLQPSKPAASGATAHVPPSANTRATAAAKAADPFAGLDDIFK</sequence>
<dbReference type="InterPro" id="IPR038425">
    <property type="entry name" value="GAT_sf"/>
</dbReference>
<feature type="compositionally biased region" description="Low complexity" evidence="6">
    <location>
        <begin position="520"/>
        <end position="530"/>
    </location>
</feature>
<feature type="region of interest" description="Disordered" evidence="6">
    <location>
        <begin position="492"/>
        <end position="530"/>
    </location>
</feature>
<dbReference type="Pfam" id="PF03127">
    <property type="entry name" value="GAT"/>
    <property type="match status" value="1"/>
</dbReference>
<gene>
    <name evidence="9" type="ORF">K437DRAFT_275855</name>
</gene>
<reference evidence="9 10" key="1">
    <citation type="submission" date="2014-05" db="EMBL/GenBank/DDBJ databases">
        <title>Draft genome sequence of a rare smut relative, Tilletiaria anomala UBC 951.</title>
        <authorList>
            <consortium name="DOE Joint Genome Institute"/>
            <person name="Toome M."/>
            <person name="Kuo A."/>
            <person name="Henrissat B."/>
            <person name="Lipzen A."/>
            <person name="Tritt A."/>
            <person name="Yoshinaga Y."/>
            <person name="Zane M."/>
            <person name="Barry K."/>
            <person name="Grigoriev I.V."/>
            <person name="Spatafora J.W."/>
            <person name="Aimea M.C."/>
        </authorList>
    </citation>
    <scope>NUCLEOTIDE SEQUENCE [LARGE SCALE GENOMIC DNA]</scope>
    <source>
        <strain evidence="9 10">UBC 951</strain>
    </source>
</reference>
<accession>A0A066VES8</accession>
<dbReference type="RefSeq" id="XP_013241234.1">
    <property type="nucleotide sequence ID" value="XM_013385780.1"/>
</dbReference>
<dbReference type="EMBL" id="JMSN01000097">
    <property type="protein sequence ID" value="KDN39951.1"/>
    <property type="molecule type" value="Genomic_DNA"/>
</dbReference>
<comment type="function">
    <text evidence="5">May play a role in the regulation of membrane traffic through the trans-Golgi network.</text>
</comment>
<feature type="domain" description="GAT" evidence="8">
    <location>
        <begin position="220"/>
        <end position="349"/>
    </location>
</feature>
<dbReference type="FunCoup" id="A0A066VES8">
    <property type="interactions" value="104"/>
</dbReference>
<dbReference type="SUPFAM" id="SSF48464">
    <property type="entry name" value="ENTH/VHS domain"/>
    <property type="match status" value="1"/>
</dbReference>
<dbReference type="SMART" id="SM00288">
    <property type="entry name" value="VHS"/>
    <property type="match status" value="1"/>
</dbReference>
<dbReference type="Proteomes" id="UP000027361">
    <property type="component" value="Unassembled WGS sequence"/>
</dbReference>
<evidence type="ECO:0000256" key="1">
    <source>
        <dbReference type="ARBA" id="ARBA00004601"/>
    </source>
</evidence>
<dbReference type="GO" id="GO:0043328">
    <property type="term" value="P:protein transport to vacuole involved in ubiquitin-dependent protein catabolic process via the multivesicular body sorting pathway"/>
    <property type="evidence" value="ECO:0007669"/>
    <property type="project" value="TreeGrafter"/>
</dbReference>
<dbReference type="GO" id="GO:0005829">
    <property type="term" value="C:cytosol"/>
    <property type="evidence" value="ECO:0007669"/>
    <property type="project" value="GOC"/>
</dbReference>
<proteinExistence type="predicted"/>
<evidence type="ECO:0000259" key="7">
    <source>
        <dbReference type="PROSITE" id="PS50179"/>
    </source>
</evidence>
<dbReference type="PANTHER" id="PTHR47180">
    <property type="entry name" value="ADP-RIBOSYLATION FACTOR-BINDING PROTEIN GGA1-RELATED"/>
    <property type="match status" value="1"/>
</dbReference>
<dbReference type="PROSITE" id="PS50179">
    <property type="entry name" value="VHS"/>
    <property type="match status" value="1"/>
</dbReference>
<evidence type="ECO:0000256" key="2">
    <source>
        <dbReference type="ARBA" id="ARBA00022448"/>
    </source>
</evidence>